<feature type="binding site" description="axial binding residue" evidence="18">
    <location>
        <position position="197"/>
    </location>
    <ligand>
        <name>heme b</name>
        <dbReference type="ChEBI" id="CHEBI:60344"/>
        <label>b566</label>
    </ligand>
    <ligandPart>
        <name>Fe</name>
        <dbReference type="ChEBI" id="CHEBI:18248"/>
    </ligandPart>
</feature>
<dbReference type="SUPFAM" id="SSF81648">
    <property type="entry name" value="a domain/subunit of cytochrome bc1 complex (Ubiquinol-cytochrome c reductase)"/>
    <property type="match status" value="1"/>
</dbReference>
<dbReference type="InterPro" id="IPR016174">
    <property type="entry name" value="Di-haem_cyt_TM"/>
</dbReference>
<organism evidence="22">
    <name type="scientific">Phyrella fragilis</name>
    <dbReference type="NCBI Taxonomy" id="1238287"/>
    <lineage>
        <taxon>Eukaryota</taxon>
        <taxon>Metazoa</taxon>
        <taxon>Echinodermata</taxon>
        <taxon>Eleutherozoa</taxon>
        <taxon>Echinozoa</taxon>
        <taxon>Holothuroidea</taxon>
        <taxon>Dendrochirotacea</taxon>
        <taxon>Dendrochirotida</taxon>
        <taxon>Phyllophoridae</taxon>
        <taxon>Phyrella</taxon>
    </lineage>
</organism>
<evidence type="ECO:0000256" key="17">
    <source>
        <dbReference type="PIRSR" id="PIRSR038885-1"/>
    </source>
</evidence>
<keyword evidence="14 19" id="KW-0496">Mitochondrion</keyword>
<evidence type="ECO:0000256" key="4">
    <source>
        <dbReference type="ARBA" id="ARBA00022448"/>
    </source>
</evidence>
<feature type="binding site" description="axial binding residue" evidence="18">
    <location>
        <position position="183"/>
    </location>
    <ligand>
        <name>heme b</name>
        <dbReference type="ChEBI" id="CHEBI:60344"/>
        <label>b562</label>
    </ligand>
    <ligandPart>
        <name>Fe</name>
        <dbReference type="ChEBI" id="CHEBI:18248"/>
    </ligandPart>
</feature>
<dbReference type="EMBL" id="MZ305459">
    <property type="protein sequence ID" value="QXQ00031.1"/>
    <property type="molecule type" value="Genomic_DNA"/>
</dbReference>
<keyword evidence="9" id="KW-0999">Mitochondrion inner membrane</keyword>
<dbReference type="GO" id="GO:0016491">
    <property type="term" value="F:oxidoreductase activity"/>
    <property type="evidence" value="ECO:0007669"/>
    <property type="project" value="UniProtKB-UniRule"/>
</dbReference>
<evidence type="ECO:0000256" key="19">
    <source>
        <dbReference type="RuleBase" id="RU362117"/>
    </source>
</evidence>
<evidence type="ECO:0000256" key="15">
    <source>
        <dbReference type="ARBA" id="ARBA00023136"/>
    </source>
</evidence>
<dbReference type="PROSITE" id="PS51003">
    <property type="entry name" value="CYTB_CTER"/>
    <property type="match status" value="1"/>
</dbReference>
<keyword evidence="8 18" id="KW-0479">Metal-binding</keyword>
<evidence type="ECO:0000256" key="5">
    <source>
        <dbReference type="ARBA" id="ARBA00022617"/>
    </source>
</evidence>
<keyword evidence="12 18" id="KW-0408">Iron</keyword>
<evidence type="ECO:0000256" key="16">
    <source>
        <dbReference type="ARBA" id="ARBA00061233"/>
    </source>
</evidence>
<feature type="domain" description="Cytochrome b/b6 N-terminal region profile" evidence="20">
    <location>
        <begin position="1"/>
        <end position="210"/>
    </location>
</feature>
<name>A0A8F6D5P9_9ECHN</name>
<dbReference type="PANTHER" id="PTHR19271">
    <property type="entry name" value="CYTOCHROME B"/>
    <property type="match status" value="1"/>
</dbReference>
<dbReference type="InterPro" id="IPR030689">
    <property type="entry name" value="Cytochrome_b"/>
</dbReference>
<feature type="binding site" evidence="17">
    <location>
        <position position="202"/>
    </location>
    <ligand>
        <name>a ubiquinone</name>
        <dbReference type="ChEBI" id="CHEBI:16389"/>
    </ligand>
</feature>
<protein>
    <recommendedName>
        <fullName evidence="3 19">Cytochrome b</fullName>
    </recommendedName>
</protein>
<keyword evidence="6 19" id="KW-0679">Respiratory chain</keyword>
<comment type="subcellular location">
    <subcellularLocation>
        <location evidence="2">Mitochondrion inner membrane</location>
        <topology evidence="2">Multi-pass membrane protein</topology>
    </subcellularLocation>
</comment>
<dbReference type="PROSITE" id="PS51002">
    <property type="entry name" value="CYTB_NTER"/>
    <property type="match status" value="1"/>
</dbReference>
<feature type="transmembrane region" description="Helical" evidence="19">
    <location>
        <begin position="231"/>
        <end position="251"/>
    </location>
</feature>
<evidence type="ECO:0000313" key="22">
    <source>
        <dbReference type="EMBL" id="QXQ00031.1"/>
    </source>
</evidence>
<dbReference type="CDD" id="cd00284">
    <property type="entry name" value="Cytochrome_b_N"/>
    <property type="match status" value="1"/>
</dbReference>
<evidence type="ECO:0000256" key="10">
    <source>
        <dbReference type="ARBA" id="ARBA00022982"/>
    </source>
</evidence>
<dbReference type="SUPFAM" id="SSF81342">
    <property type="entry name" value="Transmembrane di-heme cytochromes"/>
    <property type="match status" value="1"/>
</dbReference>
<dbReference type="Gene3D" id="1.20.810.10">
    <property type="entry name" value="Cytochrome Bc1 Complex, Chain C"/>
    <property type="match status" value="1"/>
</dbReference>
<feature type="binding site" description="axial binding residue" evidence="18">
    <location>
        <position position="98"/>
    </location>
    <ligand>
        <name>heme b</name>
        <dbReference type="ChEBI" id="CHEBI:60344"/>
        <label>b566</label>
    </ligand>
    <ligandPart>
        <name>Fe</name>
        <dbReference type="ChEBI" id="CHEBI:18248"/>
    </ligandPart>
</feature>
<feature type="transmembrane region" description="Helical" evidence="19">
    <location>
        <begin position="179"/>
        <end position="201"/>
    </location>
</feature>
<keyword evidence="7 19" id="KW-0812">Transmembrane</keyword>
<keyword evidence="11 19" id="KW-1133">Transmembrane helix</keyword>
<dbReference type="InterPro" id="IPR048259">
    <property type="entry name" value="Cytochrome_b_N_euk/bac"/>
</dbReference>
<evidence type="ECO:0000256" key="14">
    <source>
        <dbReference type="ARBA" id="ARBA00023128"/>
    </source>
</evidence>
<feature type="transmembrane region" description="Helical" evidence="19">
    <location>
        <begin position="289"/>
        <end position="312"/>
    </location>
</feature>
<proteinExistence type="inferred from homology"/>
<feature type="transmembrane region" description="Helical" evidence="19">
    <location>
        <begin position="114"/>
        <end position="134"/>
    </location>
</feature>
<feature type="transmembrane region" description="Helical" evidence="19">
    <location>
        <begin position="88"/>
        <end position="108"/>
    </location>
</feature>
<feature type="binding site" description="axial binding residue" evidence="18">
    <location>
        <position position="84"/>
    </location>
    <ligand>
        <name>heme b</name>
        <dbReference type="ChEBI" id="CHEBI:60344"/>
        <label>b562</label>
    </ligand>
    <ligandPart>
        <name>Fe</name>
        <dbReference type="ChEBI" id="CHEBI:18248"/>
    </ligandPart>
</feature>
<feature type="transmembrane region" description="Helical" evidence="19">
    <location>
        <begin position="30"/>
        <end position="54"/>
    </location>
</feature>
<dbReference type="GO" id="GO:0005743">
    <property type="term" value="C:mitochondrial inner membrane"/>
    <property type="evidence" value="ECO:0007669"/>
    <property type="project" value="UniProtKB-SubCell"/>
</dbReference>
<dbReference type="FunFam" id="1.20.810.10:FF:000002">
    <property type="entry name" value="Cytochrome b"/>
    <property type="match status" value="1"/>
</dbReference>
<gene>
    <name evidence="22" type="primary">cob</name>
</gene>
<evidence type="ECO:0000256" key="8">
    <source>
        <dbReference type="ARBA" id="ARBA00022723"/>
    </source>
</evidence>
<evidence type="ECO:0000259" key="21">
    <source>
        <dbReference type="PROSITE" id="PS51003"/>
    </source>
</evidence>
<evidence type="ECO:0000256" key="13">
    <source>
        <dbReference type="ARBA" id="ARBA00023075"/>
    </source>
</evidence>
<reference evidence="22" key="1">
    <citation type="submission" date="2021-05" db="EMBL/GenBank/DDBJ databases">
        <title>the complete mitochondrial genome sequence of Phyrella fragilis.</title>
        <authorList>
            <person name="Zhong S."/>
        </authorList>
    </citation>
    <scope>NUCLEOTIDE SEQUENCE</scope>
</reference>
<dbReference type="GO" id="GO:0046872">
    <property type="term" value="F:metal ion binding"/>
    <property type="evidence" value="ECO:0007669"/>
    <property type="project" value="UniProtKB-UniRule"/>
</dbReference>
<dbReference type="InterPro" id="IPR048260">
    <property type="entry name" value="Cytochrome_b_C_euk/bac"/>
</dbReference>
<evidence type="ECO:0000256" key="3">
    <source>
        <dbReference type="ARBA" id="ARBA00013531"/>
    </source>
</evidence>
<evidence type="ECO:0000256" key="18">
    <source>
        <dbReference type="PIRSR" id="PIRSR038885-2"/>
    </source>
</evidence>
<evidence type="ECO:0000256" key="12">
    <source>
        <dbReference type="ARBA" id="ARBA00023004"/>
    </source>
</evidence>
<dbReference type="CDD" id="cd00290">
    <property type="entry name" value="cytochrome_b_C"/>
    <property type="match status" value="1"/>
</dbReference>
<evidence type="ECO:0000256" key="9">
    <source>
        <dbReference type="ARBA" id="ARBA00022792"/>
    </source>
</evidence>
<geneLocation type="mitochondrion" evidence="22"/>
<evidence type="ECO:0000259" key="20">
    <source>
        <dbReference type="PROSITE" id="PS51002"/>
    </source>
</evidence>
<dbReference type="GO" id="GO:0008121">
    <property type="term" value="F:quinol-cytochrome-c reductase activity"/>
    <property type="evidence" value="ECO:0007669"/>
    <property type="project" value="InterPro"/>
</dbReference>
<dbReference type="PIRSF" id="PIRSF038885">
    <property type="entry name" value="COB"/>
    <property type="match status" value="1"/>
</dbReference>
<keyword evidence="10 19" id="KW-0249">Electron transport</keyword>
<feature type="transmembrane region" description="Helical" evidence="19">
    <location>
        <begin position="324"/>
        <end position="341"/>
    </location>
</feature>
<dbReference type="PANTHER" id="PTHR19271:SF16">
    <property type="entry name" value="CYTOCHROME B"/>
    <property type="match status" value="1"/>
</dbReference>
<feature type="transmembrane region" description="Helical" evidence="19">
    <location>
        <begin position="141"/>
        <end position="167"/>
    </location>
</feature>
<accession>A0A8F6D5P9</accession>
<dbReference type="Pfam" id="PF00033">
    <property type="entry name" value="Cytochrome_B"/>
    <property type="match status" value="1"/>
</dbReference>
<evidence type="ECO:0000256" key="6">
    <source>
        <dbReference type="ARBA" id="ARBA00022660"/>
    </source>
</evidence>
<keyword evidence="15 19" id="KW-0472">Membrane</keyword>
<dbReference type="AlphaFoldDB" id="A0A8F6D5P9"/>
<feature type="domain" description="Cytochrome b/b6 C-terminal region profile" evidence="21">
    <location>
        <begin position="211"/>
        <end position="379"/>
    </location>
</feature>
<dbReference type="GO" id="GO:0045275">
    <property type="term" value="C:respiratory chain complex III"/>
    <property type="evidence" value="ECO:0007669"/>
    <property type="project" value="InterPro"/>
</dbReference>
<evidence type="ECO:0000256" key="7">
    <source>
        <dbReference type="ARBA" id="ARBA00022692"/>
    </source>
</evidence>
<dbReference type="InterPro" id="IPR036150">
    <property type="entry name" value="Cyt_b/b6_C_sf"/>
</dbReference>
<evidence type="ECO:0000256" key="1">
    <source>
        <dbReference type="ARBA" id="ARBA00002566"/>
    </source>
</evidence>
<dbReference type="Pfam" id="PF00032">
    <property type="entry name" value="Cytochrom_B_C"/>
    <property type="match status" value="1"/>
</dbReference>
<keyword evidence="13" id="KW-0830">Ubiquinone</keyword>
<evidence type="ECO:0000256" key="11">
    <source>
        <dbReference type="ARBA" id="ARBA00022989"/>
    </source>
</evidence>
<comment type="cofactor">
    <cofactor evidence="19">
        <name>heme b</name>
        <dbReference type="ChEBI" id="CHEBI:60344"/>
    </cofactor>
    <text evidence="19">Binds 2 heme groups non-covalently.</text>
</comment>
<dbReference type="InterPro" id="IPR005798">
    <property type="entry name" value="Cyt_b/b6_C"/>
</dbReference>
<comment type="cofactor">
    <cofactor evidence="18">
        <name>heme</name>
        <dbReference type="ChEBI" id="CHEBI:30413"/>
    </cofactor>
    <text evidence="18">Binds 2 heme groups non-covalently.</text>
</comment>
<sequence>MNGPIRKNHPLIKIINNSLIDLPSPSNLSIWWNFGSLLGLCLIIQLITGIFLAMHYTADITLAFSSVSHICRDVNYGWLLRNIHANSASFFFICLYCHIGRGIYYGSYINQETWNIGVILFLITMITAFVGYVLPWGQMSFWAATVITNLASAIPYIGTSLVQWIWGGFSVDNATLTRFFTFHFLFPFIIAALSIIHLLFLHQTGSNNPTGLNSNIDKTPFHVYFSTKDTVGFLILLTGIMSLALLAPTALNDPENFIPANPLVTPTHIQPEWYFLFAYAILRSIPNKLGGVIALVAAILVWFLVPITHTSWNQSSSFRPLSQISFWSLIATFLILTWIGSQPVEEPFILIGQISSTIYFLLFITISPLISLLENKLLL</sequence>
<comment type="similarity">
    <text evidence="16 19">Belongs to the cytochrome b family.</text>
</comment>
<evidence type="ECO:0000256" key="2">
    <source>
        <dbReference type="ARBA" id="ARBA00004448"/>
    </source>
</evidence>
<keyword evidence="5 18" id="KW-0349">Heme</keyword>
<dbReference type="InterPro" id="IPR005797">
    <property type="entry name" value="Cyt_b/b6_N"/>
</dbReference>
<keyword evidence="4 19" id="KW-0813">Transport</keyword>
<dbReference type="GO" id="GO:0006122">
    <property type="term" value="P:mitochondrial electron transport, ubiquinol to cytochrome c"/>
    <property type="evidence" value="ECO:0007669"/>
    <property type="project" value="TreeGrafter"/>
</dbReference>
<feature type="transmembrane region" description="Helical" evidence="19">
    <location>
        <begin position="348"/>
        <end position="370"/>
    </location>
</feature>
<comment type="function">
    <text evidence="1 19">Component of the ubiquinol-cytochrome c reductase complex (complex III or cytochrome b-c1 complex) that is part of the mitochondrial respiratory chain. The b-c1 complex mediates electron transfer from ubiquinol to cytochrome c. Contributes to the generation of a proton gradient across the mitochondrial membrane that is then used for ATP synthesis.</text>
</comment>
<dbReference type="InterPro" id="IPR027387">
    <property type="entry name" value="Cytb/b6-like_sf"/>
</dbReference>